<dbReference type="InterPro" id="IPR010095">
    <property type="entry name" value="Cas12f1-like_TNB"/>
</dbReference>
<dbReference type="GO" id="GO:0006310">
    <property type="term" value="P:DNA recombination"/>
    <property type="evidence" value="ECO:0007669"/>
    <property type="project" value="UniProtKB-KW"/>
</dbReference>
<evidence type="ECO:0000256" key="3">
    <source>
        <dbReference type="ARBA" id="ARBA00022723"/>
    </source>
</evidence>
<evidence type="ECO:0000256" key="6">
    <source>
        <dbReference type="ARBA" id="ARBA00023172"/>
    </source>
</evidence>
<dbReference type="PROSITE" id="PS51702">
    <property type="entry name" value="HTH_MU"/>
    <property type="match status" value="1"/>
</dbReference>
<dbReference type="OrthoDB" id="5915636at2"/>
<evidence type="ECO:0000256" key="2">
    <source>
        <dbReference type="ARBA" id="ARBA00022578"/>
    </source>
</evidence>
<accession>A0A502GF44</accession>
<evidence type="ECO:0000259" key="7">
    <source>
        <dbReference type="PROSITE" id="PS51702"/>
    </source>
</evidence>
<organism evidence="8 9">
    <name type="scientific">Ewingella americana</name>
    <dbReference type="NCBI Taxonomy" id="41202"/>
    <lineage>
        <taxon>Bacteria</taxon>
        <taxon>Pseudomonadati</taxon>
        <taxon>Pseudomonadota</taxon>
        <taxon>Gammaproteobacteria</taxon>
        <taxon>Enterobacterales</taxon>
        <taxon>Yersiniaceae</taxon>
        <taxon>Ewingella</taxon>
    </lineage>
</organism>
<dbReference type="GO" id="GO:0046872">
    <property type="term" value="F:metal ion binding"/>
    <property type="evidence" value="ECO:0007669"/>
    <property type="project" value="UniProtKB-KW"/>
</dbReference>
<keyword evidence="6" id="KW-0233">DNA recombination</keyword>
<keyword evidence="2" id="KW-0815">Transposition</keyword>
<keyword evidence="3" id="KW-0479">Metal-binding</keyword>
<dbReference type="RefSeq" id="WP_140473885.1">
    <property type="nucleotide sequence ID" value="NZ_RCZD01000008.1"/>
</dbReference>
<comment type="similarity">
    <text evidence="1">In the C-terminal section; belongs to the transposase 35 family.</text>
</comment>
<evidence type="ECO:0000313" key="9">
    <source>
        <dbReference type="Proteomes" id="UP000317663"/>
    </source>
</evidence>
<sequence length="404" mass="46533">MLKAFEYRVFPTEIQREILLQNAGNARFIYNHLLAQIKETGEILSAYSLSKKLPELKSKFEFLKLSESSSLQHVTGHLGIALRRFFDKVSNFPVFKRKGVKDSFTISNINSNCWIWNPDSDNSTGKHQIRLAKLGWFKFSYHREIPKEYLIKRITIKLKSDNNWYISILSDNGLDLPEALNPKSSIGIDLGLKDFLTLSNGDKISSPKHYHLAQRKLKRLQRSFSRKAKGSLASLKQKSKISKLHFKIAAQRKDFLNKLSYSIVSKYDLVTLETLNVIEMSKNKYLAKAIMTSGWSIFKSMIEYKLENQGKWWCYADPFFASSRIHHNSGYKNSQLTLNVREWVCPESGSVVDRDVNAAINLDQLGQHWFLSNNLLNSKEYQEAIRSKTLLSLNLPKPESERAA</sequence>
<dbReference type="InterPro" id="IPR003314">
    <property type="entry name" value="Mu-type_HTH"/>
</dbReference>
<dbReference type="EMBL" id="RCZD01000008">
    <property type="protein sequence ID" value="TPG60158.1"/>
    <property type="molecule type" value="Genomic_DNA"/>
</dbReference>
<dbReference type="Proteomes" id="UP000317663">
    <property type="component" value="Unassembled WGS sequence"/>
</dbReference>
<dbReference type="GO" id="GO:0032196">
    <property type="term" value="P:transposition"/>
    <property type="evidence" value="ECO:0007669"/>
    <property type="project" value="UniProtKB-KW"/>
</dbReference>
<dbReference type="Pfam" id="PF01385">
    <property type="entry name" value="OrfB_IS605"/>
    <property type="match status" value="1"/>
</dbReference>
<keyword evidence="5" id="KW-0238">DNA-binding</keyword>
<evidence type="ECO:0000256" key="4">
    <source>
        <dbReference type="ARBA" id="ARBA00022833"/>
    </source>
</evidence>
<dbReference type="AlphaFoldDB" id="A0A502GF44"/>
<evidence type="ECO:0000256" key="5">
    <source>
        <dbReference type="ARBA" id="ARBA00023125"/>
    </source>
</evidence>
<dbReference type="InterPro" id="IPR021027">
    <property type="entry name" value="Transposase_put_HTH"/>
</dbReference>
<comment type="caution">
    <text evidence="8">The sequence shown here is derived from an EMBL/GenBank/DDBJ whole genome shotgun (WGS) entry which is preliminary data.</text>
</comment>
<dbReference type="GO" id="GO:0003677">
    <property type="term" value="F:DNA binding"/>
    <property type="evidence" value="ECO:0007669"/>
    <property type="project" value="UniProtKB-KW"/>
</dbReference>
<evidence type="ECO:0000313" key="8">
    <source>
        <dbReference type="EMBL" id="TPG60158.1"/>
    </source>
</evidence>
<evidence type="ECO:0000256" key="1">
    <source>
        <dbReference type="ARBA" id="ARBA00008761"/>
    </source>
</evidence>
<dbReference type="Pfam" id="PF07282">
    <property type="entry name" value="Cas12f1-like_TNB"/>
    <property type="match status" value="1"/>
</dbReference>
<keyword evidence="4" id="KW-0862">Zinc</keyword>
<dbReference type="NCBIfam" id="NF040570">
    <property type="entry name" value="guided_TnpB"/>
    <property type="match status" value="1"/>
</dbReference>
<dbReference type="Pfam" id="PF12323">
    <property type="entry name" value="HTH_OrfB_IS605"/>
    <property type="match status" value="1"/>
</dbReference>
<keyword evidence="9" id="KW-1185">Reference proteome</keyword>
<reference evidence="8 9" key="1">
    <citation type="journal article" date="2019" name="Environ. Microbiol.">
        <title>Species interactions and distinct microbial communities in high Arctic permafrost affected cryosols are associated with the CH4 and CO2 gas fluxes.</title>
        <authorList>
            <person name="Altshuler I."/>
            <person name="Hamel J."/>
            <person name="Turney S."/>
            <person name="Magnuson E."/>
            <person name="Levesque R."/>
            <person name="Greer C."/>
            <person name="Whyte L.G."/>
        </authorList>
    </citation>
    <scope>NUCLEOTIDE SEQUENCE [LARGE SCALE GENOMIC DNA]</scope>
    <source>
        <strain evidence="8 9">E4</strain>
    </source>
</reference>
<feature type="domain" description="HTH Mu-type" evidence="7">
    <location>
        <begin position="1"/>
        <end position="26"/>
    </location>
</feature>
<proteinExistence type="inferred from homology"/>
<dbReference type="InterPro" id="IPR001959">
    <property type="entry name" value="Transposase"/>
</dbReference>
<gene>
    <name evidence="8" type="ORF">EAH77_15445</name>
</gene>
<protein>
    <submittedName>
        <fullName evidence="8">Transposase</fullName>
    </submittedName>
</protein>
<name>A0A502GF44_9GAMM</name>